<dbReference type="GO" id="GO:0000976">
    <property type="term" value="F:transcription cis-regulatory region binding"/>
    <property type="evidence" value="ECO:0007669"/>
    <property type="project" value="TreeGrafter"/>
</dbReference>
<dbReference type="GO" id="GO:0000156">
    <property type="term" value="F:phosphorelay response regulator activity"/>
    <property type="evidence" value="ECO:0007669"/>
    <property type="project" value="TreeGrafter"/>
</dbReference>
<dbReference type="CDD" id="cd17574">
    <property type="entry name" value="REC_OmpR"/>
    <property type="match status" value="1"/>
</dbReference>
<dbReference type="Proteomes" id="UP000054709">
    <property type="component" value="Unassembled WGS sequence"/>
</dbReference>
<accession>A0A0W1B130</accession>
<evidence type="ECO:0000313" key="11">
    <source>
        <dbReference type="EMBL" id="KTD87286.1"/>
    </source>
</evidence>
<dbReference type="EMBL" id="LCZJ02000018">
    <property type="protein sequence ID" value="KTD87286.1"/>
    <property type="molecule type" value="Genomic_DNA"/>
</dbReference>
<evidence type="ECO:0000256" key="5">
    <source>
        <dbReference type="ARBA" id="ARBA00023125"/>
    </source>
</evidence>
<dbReference type="SUPFAM" id="SSF52172">
    <property type="entry name" value="CheY-like"/>
    <property type="match status" value="1"/>
</dbReference>
<comment type="subcellular location">
    <subcellularLocation>
        <location evidence="1">Cytoplasm</location>
    </subcellularLocation>
</comment>
<keyword evidence="6" id="KW-0804">Transcription</keyword>
<keyword evidence="5 8" id="KW-0238">DNA-binding</keyword>
<reference evidence="11 12" key="1">
    <citation type="journal article" date="2015" name="Int. Biodeterior. Biodegradation">
        <title>Physiological and genetic screening methods for the isolation of methyl tert-butyl ether-degrading bacteria for bioremediation purposes.</title>
        <authorList>
            <person name="Guisado I.M."/>
            <person name="Purswani J."/>
            <person name="Gonzalez Lopez J."/>
            <person name="Pozo C."/>
        </authorList>
    </citation>
    <scope>NUCLEOTIDE SEQUENCE [LARGE SCALE GENOMIC DNA]</scope>
    <source>
        <strain evidence="11 12">SH7</strain>
    </source>
</reference>
<dbReference type="Gene3D" id="6.10.250.690">
    <property type="match status" value="1"/>
</dbReference>
<dbReference type="Gene3D" id="1.10.10.10">
    <property type="entry name" value="Winged helix-like DNA-binding domain superfamily/Winged helix DNA-binding domain"/>
    <property type="match status" value="1"/>
</dbReference>
<dbReference type="CDD" id="cd00383">
    <property type="entry name" value="trans_reg_C"/>
    <property type="match status" value="1"/>
</dbReference>
<dbReference type="SMART" id="SM00448">
    <property type="entry name" value="REC"/>
    <property type="match status" value="1"/>
</dbReference>
<dbReference type="Pfam" id="PF00486">
    <property type="entry name" value="Trans_reg_C"/>
    <property type="match status" value="1"/>
</dbReference>
<dbReference type="InterPro" id="IPR011006">
    <property type="entry name" value="CheY-like_superfamily"/>
</dbReference>
<dbReference type="InterPro" id="IPR001789">
    <property type="entry name" value="Sig_transdc_resp-reg_receiver"/>
</dbReference>
<keyword evidence="3" id="KW-0902">Two-component regulatory system</keyword>
<evidence type="ECO:0000256" key="7">
    <source>
        <dbReference type="PROSITE-ProRule" id="PRU00169"/>
    </source>
</evidence>
<dbReference type="PANTHER" id="PTHR48111:SF1">
    <property type="entry name" value="TWO-COMPONENT RESPONSE REGULATOR ORR33"/>
    <property type="match status" value="1"/>
</dbReference>
<feature type="domain" description="OmpR/PhoB-type" evidence="10">
    <location>
        <begin position="128"/>
        <end position="227"/>
    </location>
</feature>
<keyword evidence="4" id="KW-0805">Transcription regulation</keyword>
<feature type="domain" description="Response regulatory" evidence="9">
    <location>
        <begin position="4"/>
        <end position="117"/>
    </location>
</feature>
<proteinExistence type="predicted"/>
<feature type="DNA-binding region" description="OmpR/PhoB-type" evidence="8">
    <location>
        <begin position="128"/>
        <end position="227"/>
    </location>
</feature>
<evidence type="ECO:0000313" key="12">
    <source>
        <dbReference type="Proteomes" id="UP000054709"/>
    </source>
</evidence>
<evidence type="ECO:0000256" key="3">
    <source>
        <dbReference type="ARBA" id="ARBA00023012"/>
    </source>
</evidence>
<dbReference type="SMART" id="SM00862">
    <property type="entry name" value="Trans_reg_C"/>
    <property type="match status" value="1"/>
</dbReference>
<dbReference type="PROSITE" id="PS51755">
    <property type="entry name" value="OMPR_PHOB"/>
    <property type="match status" value="1"/>
</dbReference>
<feature type="modified residue" description="4-aspartylphosphate" evidence="7">
    <location>
        <position position="53"/>
    </location>
</feature>
<dbReference type="Pfam" id="PF00072">
    <property type="entry name" value="Response_reg"/>
    <property type="match status" value="1"/>
</dbReference>
<comment type="caution">
    <text evidence="11">The sequence shown here is derived from an EMBL/GenBank/DDBJ whole genome shotgun (WGS) entry which is preliminary data.</text>
</comment>
<evidence type="ECO:0000259" key="9">
    <source>
        <dbReference type="PROSITE" id="PS50110"/>
    </source>
</evidence>
<keyword evidence="12" id="KW-1185">Reference proteome</keyword>
<dbReference type="FunFam" id="1.10.10.10:FF:000018">
    <property type="entry name" value="DNA-binding response regulator ResD"/>
    <property type="match status" value="1"/>
</dbReference>
<dbReference type="InterPro" id="IPR001867">
    <property type="entry name" value="OmpR/PhoB-type_DNA-bd"/>
</dbReference>
<dbReference type="RefSeq" id="WP_060622811.1">
    <property type="nucleotide sequence ID" value="NZ_LCZJ02000018.1"/>
</dbReference>
<dbReference type="InterPro" id="IPR039420">
    <property type="entry name" value="WalR-like"/>
</dbReference>
<keyword evidence="2 7" id="KW-0597">Phosphoprotein</keyword>
<gene>
    <name evidence="11" type="ORF">UQ64_10680</name>
</gene>
<evidence type="ECO:0000259" key="10">
    <source>
        <dbReference type="PROSITE" id="PS51755"/>
    </source>
</evidence>
<sequence>MRYDCLIIDDEIELAETTCEYFNLFDVQTAFVTSAEACRSFLSEHQVSMLLLDINLGGESGFQLCKELRQTTGIPILFISARSSEDDVLIALDIGGDDYIHKPYTLRVLLAKVKAVLKRYNNGVVAEASLLESGGPVQIDPELRRASLNGVPLKLKTMEYKLLKFLIQHKNRVIPKEELFTGVWGDAFAGDGTLNVHIRHLREKIEQNPNDPQYIRTVWGIGYAFEDR</sequence>
<organism evidence="11 12">
    <name type="scientific">Paenibacillus etheri</name>
    <dbReference type="NCBI Taxonomy" id="1306852"/>
    <lineage>
        <taxon>Bacteria</taxon>
        <taxon>Bacillati</taxon>
        <taxon>Bacillota</taxon>
        <taxon>Bacilli</taxon>
        <taxon>Bacillales</taxon>
        <taxon>Paenibacillaceae</taxon>
        <taxon>Paenibacillus</taxon>
    </lineage>
</organism>
<dbReference type="AlphaFoldDB" id="A0A0W1B130"/>
<dbReference type="OrthoDB" id="2028620at2"/>
<dbReference type="PANTHER" id="PTHR48111">
    <property type="entry name" value="REGULATOR OF RPOS"/>
    <property type="match status" value="1"/>
</dbReference>
<evidence type="ECO:0000256" key="8">
    <source>
        <dbReference type="PROSITE-ProRule" id="PRU01091"/>
    </source>
</evidence>
<dbReference type="Gene3D" id="3.40.50.2300">
    <property type="match status" value="1"/>
</dbReference>
<dbReference type="GO" id="GO:0006355">
    <property type="term" value="P:regulation of DNA-templated transcription"/>
    <property type="evidence" value="ECO:0007669"/>
    <property type="project" value="InterPro"/>
</dbReference>
<name>A0A0W1B130_9BACL</name>
<dbReference type="GO" id="GO:0005829">
    <property type="term" value="C:cytosol"/>
    <property type="evidence" value="ECO:0007669"/>
    <property type="project" value="TreeGrafter"/>
</dbReference>
<evidence type="ECO:0000256" key="6">
    <source>
        <dbReference type="ARBA" id="ARBA00023163"/>
    </source>
</evidence>
<dbReference type="GO" id="GO:0032993">
    <property type="term" value="C:protein-DNA complex"/>
    <property type="evidence" value="ECO:0007669"/>
    <property type="project" value="TreeGrafter"/>
</dbReference>
<evidence type="ECO:0000256" key="1">
    <source>
        <dbReference type="ARBA" id="ARBA00004496"/>
    </source>
</evidence>
<evidence type="ECO:0000256" key="2">
    <source>
        <dbReference type="ARBA" id="ARBA00022553"/>
    </source>
</evidence>
<evidence type="ECO:0000256" key="4">
    <source>
        <dbReference type="ARBA" id="ARBA00023015"/>
    </source>
</evidence>
<protein>
    <submittedName>
        <fullName evidence="11">Two-component system response regulator</fullName>
    </submittedName>
</protein>
<dbReference type="InterPro" id="IPR036388">
    <property type="entry name" value="WH-like_DNA-bd_sf"/>
</dbReference>
<dbReference type="PROSITE" id="PS50110">
    <property type="entry name" value="RESPONSE_REGULATORY"/>
    <property type="match status" value="1"/>
</dbReference>